<proteinExistence type="predicted"/>
<dbReference type="AlphaFoldDB" id="A0A1F7W527"/>
<protein>
    <submittedName>
        <fullName evidence="2">Uncharacterized protein</fullName>
    </submittedName>
</protein>
<keyword evidence="1" id="KW-0732">Signal</keyword>
<gene>
    <name evidence="2" type="ORF">A2318_03910</name>
</gene>
<evidence type="ECO:0000313" key="3">
    <source>
        <dbReference type="Proteomes" id="UP000177331"/>
    </source>
</evidence>
<dbReference type="EMBL" id="MGFD01000033">
    <property type="protein sequence ID" value="OGL97923.1"/>
    <property type="molecule type" value="Genomic_DNA"/>
</dbReference>
<evidence type="ECO:0000313" key="2">
    <source>
        <dbReference type="EMBL" id="OGL97923.1"/>
    </source>
</evidence>
<feature type="chain" id="PRO_5009533292" evidence="1">
    <location>
        <begin position="25"/>
        <end position="364"/>
    </location>
</feature>
<evidence type="ECO:0000256" key="1">
    <source>
        <dbReference type="SAM" id="SignalP"/>
    </source>
</evidence>
<name>A0A1F7W527_9BACT</name>
<dbReference type="STRING" id="1802421.A2318_03910"/>
<reference evidence="2 3" key="1">
    <citation type="journal article" date="2016" name="Nat. Commun.">
        <title>Thousands of microbial genomes shed light on interconnected biogeochemical processes in an aquifer system.</title>
        <authorList>
            <person name="Anantharaman K."/>
            <person name="Brown C.T."/>
            <person name="Hug L.A."/>
            <person name="Sharon I."/>
            <person name="Castelle C.J."/>
            <person name="Probst A.J."/>
            <person name="Thomas B.C."/>
            <person name="Singh A."/>
            <person name="Wilkins M.J."/>
            <person name="Karaoz U."/>
            <person name="Brodie E.L."/>
            <person name="Williams K.H."/>
            <person name="Hubbard S.S."/>
            <person name="Banfield J.F."/>
        </authorList>
    </citation>
    <scope>NUCLEOTIDE SEQUENCE [LARGE SCALE GENOMIC DNA]</scope>
</reference>
<accession>A0A1F7W527</accession>
<feature type="signal peptide" evidence="1">
    <location>
        <begin position="1"/>
        <end position="24"/>
    </location>
</feature>
<sequence length="364" mass="40298">MKKTFLALCLVIVCMHAPTQIAHASTSDSPVFNATPELMDHTTFHVARYKTSQPIKFLGFVEGKLLASFSAEQHIWYMNGTFVPVTGADPAKALGYPATTTFTAEKFAEVAKNNSTTKACDKLKEPVVAQDEIAGGKNLCLTATPGGDFTVHLMPGDIKYGVGFGKQPMVKGTHIYWIGYDGNLYIASMHPSAFTETVTAIKSKTNSVVYLVRNGVRFQIPDEKTYYTWFPSFSAVKIQTAKQLASYPLIGKTKFRANTLLKFKGEPTVYAYQPANNPYVKYGKDVKIIEETPTNWTVLPVKSKTNETFTKQSEKLFPINSLTEMVDAYGPNWQKGLIELEITQKANFSIADKSFDSVWNSGAQ</sequence>
<comment type="caution">
    <text evidence="2">The sequence shown here is derived from an EMBL/GenBank/DDBJ whole genome shotgun (WGS) entry which is preliminary data.</text>
</comment>
<dbReference type="Proteomes" id="UP000177331">
    <property type="component" value="Unassembled WGS sequence"/>
</dbReference>
<organism evidence="2 3">
    <name type="scientific">Candidatus Uhrbacteria bacterium RIFOXYB2_FULL_45_11</name>
    <dbReference type="NCBI Taxonomy" id="1802421"/>
    <lineage>
        <taxon>Bacteria</taxon>
        <taxon>Candidatus Uhriibacteriota</taxon>
    </lineage>
</organism>